<evidence type="ECO:0000313" key="3">
    <source>
        <dbReference type="Proteomes" id="UP000009169"/>
    </source>
</evidence>
<dbReference type="AlphaFoldDB" id="F2Q273"/>
<protein>
    <submittedName>
        <fullName evidence="2">Uncharacterized protein</fullName>
    </submittedName>
</protein>
<sequence length="501" mass="55958">MPHFTPPPELQHALEVITNTSPELLYACRDLDAWKSAKAVVNSIDSISSFDTEESGVDVDSERLTEGLERASSPLPFLTQSGSSPIRHPVSYNSSLVPSSSTFATTNLPPSVESLSSTKNSKRIPKISCEKFVNKVRDALKNLEQFSKNPSLDPILRKERQAMDLRIDFLRIIDGNKSPRELEIVLMGLSQLSYASCYSAWETKEKIPARLEEICSKLSRVSRKAGHIGRYARARYPQYKDVVGRGVREGIHKMALVKLLEKKVGKAIVDGMLAVLIFVYTKFRLLTFDQYPNIVDTIISEDSTIRCIKALSPWFADLRSSFELLLQSGPSTQTPDDASDVRRRGFDCNNIMPAAPQLVPPDLQAEAPNPLCRNETASLSNPISAQTRGVPNQMATERPPASKTRKRRSPPDNSSEHQILQRRRLSEEGEGNELAGHGPVHPEGNSGRNNRPDEYLEGTQDDNNYRNISGSDETLPSIFDSSWAEMFGTVDYEWLNEYTCD</sequence>
<feature type="region of interest" description="Disordered" evidence="1">
    <location>
        <begin position="352"/>
        <end position="469"/>
    </location>
</feature>
<dbReference type="HOGENOM" id="CLU_544210_0_0_1"/>
<dbReference type="VEuPathDB" id="FungiDB:TEQG_07168"/>
<evidence type="ECO:0000256" key="1">
    <source>
        <dbReference type="SAM" id="MobiDB-lite"/>
    </source>
</evidence>
<gene>
    <name evidence="2" type="ORF">TEQG_07168</name>
</gene>
<dbReference type="Proteomes" id="UP000009169">
    <property type="component" value="Unassembled WGS sequence"/>
</dbReference>
<proteinExistence type="predicted"/>
<dbReference type="eggNOG" id="ENOG502RP2C">
    <property type="taxonomic scope" value="Eukaryota"/>
</dbReference>
<evidence type="ECO:0000313" key="2">
    <source>
        <dbReference type="EMBL" id="EGE08241.1"/>
    </source>
</evidence>
<name>F2Q273_TRIEC</name>
<dbReference type="EMBL" id="DS995775">
    <property type="protein sequence ID" value="EGE08241.1"/>
    <property type="molecule type" value="Genomic_DNA"/>
</dbReference>
<keyword evidence="3" id="KW-1185">Reference proteome</keyword>
<accession>F2Q273</accession>
<organism evidence="2 3">
    <name type="scientific">Trichophyton equinum (strain ATCC MYA-4606 / CBS 127.97)</name>
    <name type="common">Horse ringworm fungus</name>
    <dbReference type="NCBI Taxonomy" id="559882"/>
    <lineage>
        <taxon>Eukaryota</taxon>
        <taxon>Fungi</taxon>
        <taxon>Dikarya</taxon>
        <taxon>Ascomycota</taxon>
        <taxon>Pezizomycotina</taxon>
        <taxon>Eurotiomycetes</taxon>
        <taxon>Eurotiomycetidae</taxon>
        <taxon>Onygenales</taxon>
        <taxon>Arthrodermataceae</taxon>
        <taxon>Trichophyton</taxon>
    </lineage>
</organism>
<reference evidence="3" key="1">
    <citation type="journal article" date="2012" name="MBio">
        <title>Comparative genome analysis of Trichophyton rubrum and related dermatophytes reveals candidate genes involved in infection.</title>
        <authorList>
            <person name="Martinez D.A."/>
            <person name="Oliver B.G."/>
            <person name="Graeser Y."/>
            <person name="Goldberg J.M."/>
            <person name="Li W."/>
            <person name="Martinez-Rossi N.M."/>
            <person name="Monod M."/>
            <person name="Shelest E."/>
            <person name="Barton R.C."/>
            <person name="Birch E."/>
            <person name="Brakhage A.A."/>
            <person name="Chen Z."/>
            <person name="Gurr S.J."/>
            <person name="Heiman D."/>
            <person name="Heitman J."/>
            <person name="Kosti I."/>
            <person name="Rossi A."/>
            <person name="Saif S."/>
            <person name="Samalova M."/>
            <person name="Saunders C.W."/>
            <person name="Shea T."/>
            <person name="Summerbell R.C."/>
            <person name="Xu J."/>
            <person name="Young S."/>
            <person name="Zeng Q."/>
            <person name="Birren B.W."/>
            <person name="Cuomo C.A."/>
            <person name="White T.C."/>
        </authorList>
    </citation>
    <scope>NUCLEOTIDE SEQUENCE [LARGE SCALE GENOMIC DNA]</scope>
    <source>
        <strain evidence="3">ATCC MYA-4606 / CBS 127.97</strain>
    </source>
</reference>
<feature type="compositionally biased region" description="Polar residues" evidence="1">
    <location>
        <begin position="375"/>
        <end position="395"/>
    </location>
</feature>